<keyword evidence="3" id="KW-1185">Reference proteome</keyword>
<feature type="transmembrane region" description="Helical" evidence="1">
    <location>
        <begin position="315"/>
        <end position="337"/>
    </location>
</feature>
<keyword evidence="1" id="KW-0812">Transmembrane</keyword>
<feature type="transmembrane region" description="Helical" evidence="1">
    <location>
        <begin position="190"/>
        <end position="210"/>
    </location>
</feature>
<dbReference type="RefSeq" id="WP_368382947.1">
    <property type="nucleotide sequence ID" value="NZ_JBFRYA010000019.1"/>
</dbReference>
<protein>
    <submittedName>
        <fullName evidence="2">Uncharacterized protein</fullName>
    </submittedName>
</protein>
<feature type="transmembrane region" description="Helical" evidence="1">
    <location>
        <begin position="95"/>
        <end position="116"/>
    </location>
</feature>
<feature type="transmembrane region" description="Helical" evidence="1">
    <location>
        <begin position="275"/>
        <end position="303"/>
    </location>
</feature>
<feature type="transmembrane region" description="Helical" evidence="1">
    <location>
        <begin position="69"/>
        <end position="88"/>
    </location>
</feature>
<feature type="transmembrane region" description="Helical" evidence="1">
    <location>
        <begin position="128"/>
        <end position="145"/>
    </location>
</feature>
<proteinExistence type="predicted"/>
<feature type="transmembrane region" description="Helical" evidence="1">
    <location>
        <begin position="30"/>
        <end position="49"/>
    </location>
</feature>
<keyword evidence="1" id="KW-1133">Transmembrane helix</keyword>
<feature type="transmembrane region" description="Helical" evidence="1">
    <location>
        <begin position="246"/>
        <end position="263"/>
    </location>
</feature>
<feature type="transmembrane region" description="Helical" evidence="1">
    <location>
        <begin position="6"/>
        <end position="23"/>
    </location>
</feature>
<name>A0ABV3UAS0_9GAMM</name>
<organism evidence="2 3">
    <name type="scientific">Zhongshania guokunii</name>
    <dbReference type="NCBI Taxonomy" id="641783"/>
    <lineage>
        <taxon>Bacteria</taxon>
        <taxon>Pseudomonadati</taxon>
        <taxon>Pseudomonadota</taxon>
        <taxon>Gammaproteobacteria</taxon>
        <taxon>Cellvibrionales</taxon>
        <taxon>Spongiibacteraceae</taxon>
        <taxon>Zhongshania</taxon>
    </lineage>
</organism>
<dbReference type="Proteomes" id="UP001557485">
    <property type="component" value="Unassembled WGS sequence"/>
</dbReference>
<dbReference type="EMBL" id="JBFRYA010000019">
    <property type="protein sequence ID" value="MEX1670634.1"/>
    <property type="molecule type" value="Genomic_DNA"/>
</dbReference>
<accession>A0ABV3UAS0</accession>
<comment type="caution">
    <text evidence="2">The sequence shown here is derived from an EMBL/GenBank/DDBJ whole genome shotgun (WGS) entry which is preliminary data.</text>
</comment>
<gene>
    <name evidence="2" type="ORF">AB4876_17065</name>
</gene>
<sequence length="371" mass="40885">MGVNGAQEVFFAILIIFSGLYLISKKGNVLLLEFAVFAIPFAMLLLSALLAEFRYGQPVIYGIAEFRRVLAILIFFPLIHGLKVGYVTKGDILKWLKLIAIVLGVLNVFVGASGGLELSQDSFERVGIGQHFVALGAILFFFDWISGREKSALASYFFLLIVLLLVIQTRQIVIATIIASLFLMEIRGKSTVFFAVLIIIFLISLSFESVSSSLASRIPRVTELINGSDELSDSARGNAVRAIFQVFKESGWALGYGGLYVNWNDGFKYYFGPNFILADVGLLGSVFRFGFAGVLIFLGYLYFQVKYIRSISDRAVKRICIAVFIQLLVMSPVASILDYRGHVAGVLLALSCSLRKRDSLSGGQSGLQREL</sequence>
<evidence type="ECO:0000313" key="2">
    <source>
        <dbReference type="EMBL" id="MEX1670634.1"/>
    </source>
</evidence>
<reference evidence="2 3" key="1">
    <citation type="journal article" date="2011" name="Int. J. Syst. Evol. Microbiol.">
        <title>Zhongshania antarctica gen. nov., sp. nov. and Zhongshania guokunii sp. nov., gammaproteobacteria respectively isolated from coastal attached (fast) ice and surface seawater of the Antarctic.</title>
        <authorList>
            <person name="Li H.J."/>
            <person name="Zhang X.Y."/>
            <person name="Chen C.X."/>
            <person name="Zhang Y.J."/>
            <person name="Gao Z.M."/>
            <person name="Yu Y."/>
            <person name="Chen X.L."/>
            <person name="Chen B."/>
            <person name="Zhang Y.Z."/>
        </authorList>
    </citation>
    <scope>NUCLEOTIDE SEQUENCE [LARGE SCALE GENOMIC DNA]</scope>
    <source>
        <strain evidence="2 3">ZS6-22T</strain>
    </source>
</reference>
<keyword evidence="1" id="KW-0472">Membrane</keyword>
<feature type="transmembrane region" description="Helical" evidence="1">
    <location>
        <begin position="157"/>
        <end position="184"/>
    </location>
</feature>
<evidence type="ECO:0000256" key="1">
    <source>
        <dbReference type="SAM" id="Phobius"/>
    </source>
</evidence>
<evidence type="ECO:0000313" key="3">
    <source>
        <dbReference type="Proteomes" id="UP001557485"/>
    </source>
</evidence>